<dbReference type="Ensembl" id="ENSEEET00000004630.2">
    <property type="protein sequence ID" value="ENSEEEP00000004566.2"/>
    <property type="gene ID" value="ENSEEEG00000002370.2"/>
</dbReference>
<feature type="region of interest" description="Disordered" evidence="21">
    <location>
        <begin position="1"/>
        <end position="34"/>
    </location>
</feature>
<feature type="transmembrane region" description="Helical" evidence="22">
    <location>
        <begin position="846"/>
        <end position="865"/>
    </location>
</feature>
<evidence type="ECO:0000259" key="26">
    <source>
        <dbReference type="Pfam" id="PF16905"/>
    </source>
</evidence>
<evidence type="ECO:0000256" key="4">
    <source>
        <dbReference type="ARBA" id="ARBA00022568"/>
    </source>
</evidence>
<comment type="function">
    <text evidence="20">Voltage-sensitive calcium channels (VSCC) mediate the entry of calcium ions into excitable cells and are also involved in a variety of calcium-dependent processes, including muscle contraction, hormone or neurotransmitter release, gene expression, cell motility, cell division and cell death.</text>
</comment>
<evidence type="ECO:0000313" key="27">
    <source>
        <dbReference type="Ensembl" id="ENSEEEP00000004566.2"/>
    </source>
</evidence>
<comment type="similarity">
    <text evidence="20">Belongs to the calcium channel alpha-1 subunit (TC 1.A.1.11) family.</text>
</comment>
<keyword evidence="6 22" id="KW-0812">Transmembrane</keyword>
<keyword evidence="3" id="KW-0597">Phosphoprotein</keyword>
<evidence type="ECO:0000259" key="25">
    <source>
        <dbReference type="Pfam" id="PF16885"/>
    </source>
</evidence>
<dbReference type="Pfam" id="PF00520">
    <property type="entry name" value="Ion_trans"/>
    <property type="match status" value="4"/>
</dbReference>
<dbReference type="Gene3D" id="1.10.238.10">
    <property type="entry name" value="EF-hand"/>
    <property type="match status" value="1"/>
</dbReference>
<feature type="transmembrane region" description="Helical" evidence="22">
    <location>
        <begin position="1162"/>
        <end position="1180"/>
    </location>
</feature>
<keyword evidence="9 18" id="KW-0106">Calcium</keyword>
<dbReference type="OMA" id="AKMMANS"/>
<dbReference type="InterPro" id="IPR002077">
    <property type="entry name" value="VDCCAlpha1"/>
</dbReference>
<reference evidence="27" key="5">
    <citation type="submission" date="2025-09" db="UniProtKB">
        <authorList>
            <consortium name="Ensembl"/>
        </authorList>
    </citation>
    <scope>IDENTIFICATION</scope>
</reference>
<evidence type="ECO:0000256" key="9">
    <source>
        <dbReference type="ARBA" id="ARBA00022837"/>
    </source>
</evidence>
<accession>A0A4W4E0B2</accession>
<dbReference type="FunFam" id="1.20.120.350:FF:000040">
    <property type="entry name" value="Voltage-dependent L-type calcium channel subunit alpha"/>
    <property type="match status" value="1"/>
</dbReference>
<feature type="domain" description="Voltage-gated calcium channel subunit alpha C-terminal" evidence="25">
    <location>
        <begin position="1464"/>
        <end position="1582"/>
    </location>
</feature>
<feature type="transmembrane region" description="Helical" evidence="22">
    <location>
        <begin position="431"/>
        <end position="449"/>
    </location>
</feature>
<evidence type="ECO:0000256" key="5">
    <source>
        <dbReference type="ARBA" id="ARBA00022673"/>
    </source>
</evidence>
<comment type="catalytic activity">
    <reaction evidence="17">
        <text>Ca(2+)(in) = Ca(2+)(out)</text>
        <dbReference type="Rhea" id="RHEA:29671"/>
        <dbReference type="ChEBI" id="CHEBI:29108"/>
    </reaction>
</comment>
<keyword evidence="15 19" id="KW-0325">Glycoprotein</keyword>
<feature type="transmembrane region" description="Helical" evidence="22">
    <location>
        <begin position="69"/>
        <end position="87"/>
    </location>
</feature>
<dbReference type="InterPro" id="IPR014873">
    <property type="entry name" value="VDCC_a1su_IQ"/>
</dbReference>
<keyword evidence="4 20" id="KW-0109">Calcium transport</keyword>
<organism evidence="27 28">
    <name type="scientific">Electrophorus electricus</name>
    <name type="common">Electric eel</name>
    <name type="synonym">Gymnotus electricus</name>
    <dbReference type="NCBI Taxonomy" id="8005"/>
    <lineage>
        <taxon>Eukaryota</taxon>
        <taxon>Metazoa</taxon>
        <taxon>Chordata</taxon>
        <taxon>Craniata</taxon>
        <taxon>Vertebrata</taxon>
        <taxon>Euteleostomi</taxon>
        <taxon>Actinopterygii</taxon>
        <taxon>Neopterygii</taxon>
        <taxon>Teleostei</taxon>
        <taxon>Ostariophysi</taxon>
        <taxon>Gymnotiformes</taxon>
        <taxon>Gymnotoidei</taxon>
        <taxon>Gymnotidae</taxon>
        <taxon>Electrophorus</taxon>
    </lineage>
</organism>
<reference evidence="28" key="2">
    <citation type="journal article" date="2017" name="Sci. Adv.">
        <title>A tail of two voltages: Proteomic comparison of the three electric organs of the electric eel.</title>
        <authorList>
            <person name="Traeger L.L."/>
            <person name="Sabat G."/>
            <person name="Barrett-Wilt G.A."/>
            <person name="Wells G.B."/>
            <person name="Sussman M.R."/>
        </authorList>
    </citation>
    <scope>NUCLEOTIDE SEQUENCE [LARGE SCALE GENOMIC DNA]</scope>
</reference>
<dbReference type="Gene3D" id="1.10.287.70">
    <property type="match status" value="4"/>
</dbReference>
<dbReference type="Pfam" id="PF16905">
    <property type="entry name" value="GPHH"/>
    <property type="match status" value="1"/>
</dbReference>
<evidence type="ECO:0000256" key="12">
    <source>
        <dbReference type="ARBA" id="ARBA00023065"/>
    </source>
</evidence>
<evidence type="ECO:0000259" key="24">
    <source>
        <dbReference type="Pfam" id="PF08763"/>
    </source>
</evidence>
<evidence type="ECO:0000256" key="8">
    <source>
        <dbReference type="ARBA" id="ARBA00022737"/>
    </source>
</evidence>
<reference evidence="27" key="3">
    <citation type="submission" date="2020-05" db="EMBL/GenBank/DDBJ databases">
        <title>Electrophorus electricus (electric eel) genome, fEleEle1, primary haplotype.</title>
        <authorList>
            <person name="Myers G."/>
            <person name="Meyer A."/>
            <person name="Fedrigo O."/>
            <person name="Formenti G."/>
            <person name="Rhie A."/>
            <person name="Tracey A."/>
            <person name="Sims Y."/>
            <person name="Jarvis E.D."/>
        </authorList>
    </citation>
    <scope>NUCLEOTIDE SEQUENCE [LARGE SCALE GENOMIC DNA]</scope>
</reference>
<keyword evidence="13 22" id="KW-0472">Membrane</keyword>
<evidence type="ECO:0000256" key="6">
    <source>
        <dbReference type="ARBA" id="ARBA00022692"/>
    </source>
</evidence>
<keyword evidence="16" id="KW-0407">Ion channel</keyword>
<keyword evidence="10 20" id="KW-0851">Voltage-gated channel</keyword>
<protein>
    <recommendedName>
        <fullName evidence="20">Voltage-dependent L-type calcium channel subunit alpha</fullName>
    </recommendedName>
</protein>
<evidence type="ECO:0000256" key="1">
    <source>
        <dbReference type="ARBA" id="ARBA00004141"/>
    </source>
</evidence>
<dbReference type="GO" id="GO:0008331">
    <property type="term" value="F:high voltage-gated calcium channel activity"/>
    <property type="evidence" value="ECO:0007669"/>
    <property type="project" value="TreeGrafter"/>
</dbReference>
<feature type="transmembrane region" description="Helical" evidence="22">
    <location>
        <begin position="710"/>
        <end position="732"/>
    </location>
</feature>
<dbReference type="GO" id="GO:0046872">
    <property type="term" value="F:metal ion binding"/>
    <property type="evidence" value="ECO:0007669"/>
    <property type="project" value="UniProtKB-KW"/>
</dbReference>
<name>A0A4W4E0B2_ELEEL</name>
<feature type="transmembrane region" description="Helical" evidence="22">
    <location>
        <begin position="291"/>
        <end position="312"/>
    </location>
</feature>
<feature type="transmembrane region" description="Helical" evidence="22">
    <location>
        <begin position="638"/>
        <end position="660"/>
    </location>
</feature>
<evidence type="ECO:0000256" key="10">
    <source>
        <dbReference type="ARBA" id="ARBA00022882"/>
    </source>
</evidence>
<dbReference type="InterPro" id="IPR031688">
    <property type="entry name" value="CAC1F_C"/>
</dbReference>
<dbReference type="FunFam" id="1.10.287.70:FF:000009">
    <property type="entry name" value="Voltage-dependent L-type calcium channel subunit alpha"/>
    <property type="match status" value="1"/>
</dbReference>
<dbReference type="InterPro" id="IPR005821">
    <property type="entry name" value="Ion_trans_dom"/>
</dbReference>
<evidence type="ECO:0000313" key="28">
    <source>
        <dbReference type="Proteomes" id="UP000314983"/>
    </source>
</evidence>
<evidence type="ECO:0000256" key="18">
    <source>
        <dbReference type="PIRSR" id="PIRSR602077-1"/>
    </source>
</evidence>
<feature type="transmembrane region" description="Helical" evidence="22">
    <location>
        <begin position="1032"/>
        <end position="1051"/>
    </location>
</feature>
<dbReference type="Gene3D" id="1.20.120.350">
    <property type="entry name" value="Voltage-gated potassium channels. Chain C"/>
    <property type="match status" value="4"/>
</dbReference>
<evidence type="ECO:0000256" key="22">
    <source>
        <dbReference type="SAM" id="Phobius"/>
    </source>
</evidence>
<dbReference type="FunFam" id="1.10.287.70:FF:000021">
    <property type="entry name" value="Voltage-dependent L-type calcium channel subunit alpha"/>
    <property type="match status" value="1"/>
</dbReference>
<dbReference type="PANTHER" id="PTHR45628:SF2">
    <property type="entry name" value="VOLTAGE-DEPENDENT L-TYPE CALCIUM CHANNEL SUBUNIT ALPHA-1F"/>
    <property type="match status" value="1"/>
</dbReference>
<dbReference type="FunFam" id="1.20.120.350:FF:000006">
    <property type="entry name" value="Voltage-dependent L-type calcium channel subunit alpha"/>
    <property type="match status" value="1"/>
</dbReference>
<evidence type="ECO:0000256" key="13">
    <source>
        <dbReference type="ARBA" id="ARBA00023136"/>
    </source>
</evidence>
<dbReference type="PRINTS" id="PR00167">
    <property type="entry name" value="CACHANNEL"/>
</dbReference>
<evidence type="ECO:0000256" key="20">
    <source>
        <dbReference type="RuleBase" id="RU003808"/>
    </source>
</evidence>
<gene>
    <name evidence="27" type="primary">cacna1fa</name>
</gene>
<feature type="domain" description="Voltage-dependent L-type calcium channel IQ-associated" evidence="26">
    <location>
        <begin position="1297"/>
        <end position="1350"/>
    </location>
</feature>
<reference evidence="27" key="4">
    <citation type="submission" date="2025-08" db="UniProtKB">
        <authorList>
            <consortium name="Ensembl"/>
        </authorList>
    </citation>
    <scope>IDENTIFICATION</scope>
</reference>
<keyword evidence="7 18" id="KW-0479">Metal-binding</keyword>
<dbReference type="STRING" id="8005.ENSEEEP00000004566"/>
<feature type="binding site" evidence="18">
    <location>
        <position position="926"/>
    </location>
    <ligand>
        <name>Ca(2+)</name>
        <dbReference type="ChEBI" id="CHEBI:29108"/>
    </ligand>
</feature>
<keyword evidence="28" id="KW-1185">Reference proteome</keyword>
<proteinExistence type="inferred from homology"/>
<evidence type="ECO:0000256" key="14">
    <source>
        <dbReference type="ARBA" id="ARBA00023157"/>
    </source>
</evidence>
<keyword evidence="14" id="KW-1015">Disulfide bond</keyword>
<feature type="transmembrane region" description="Helical" evidence="22">
    <location>
        <begin position="752"/>
        <end position="773"/>
    </location>
</feature>
<evidence type="ECO:0000256" key="19">
    <source>
        <dbReference type="PIRSR" id="PIRSR602077-3"/>
    </source>
</evidence>
<evidence type="ECO:0000259" key="23">
    <source>
        <dbReference type="Pfam" id="PF00520"/>
    </source>
</evidence>
<dbReference type="FunFam" id="1.20.120.350:FF:000001">
    <property type="entry name" value="Voltage-dependent L-type calcium channel subunit alpha"/>
    <property type="match status" value="1"/>
</dbReference>
<feature type="transmembrane region" description="Helical" evidence="22">
    <location>
        <begin position="1057"/>
        <end position="1079"/>
    </location>
</feature>
<dbReference type="Gene3D" id="6.10.250.2500">
    <property type="match status" value="1"/>
</dbReference>
<evidence type="ECO:0000256" key="7">
    <source>
        <dbReference type="ARBA" id="ARBA00022723"/>
    </source>
</evidence>
<dbReference type="GO" id="GO:0005891">
    <property type="term" value="C:voltage-gated calcium channel complex"/>
    <property type="evidence" value="ECO:0007669"/>
    <property type="project" value="InterPro"/>
</dbReference>
<keyword evidence="8" id="KW-0677">Repeat</keyword>
<reference evidence="28" key="1">
    <citation type="journal article" date="2014" name="Science">
        <title>Nonhuman genetics. Genomic basis for the convergent evolution of electric organs.</title>
        <authorList>
            <person name="Gallant J.R."/>
            <person name="Traeger L.L."/>
            <person name="Volkening J.D."/>
            <person name="Moffett H."/>
            <person name="Chen P.H."/>
            <person name="Novina C.D."/>
            <person name="Phillips G.N.Jr."/>
            <person name="Anand R."/>
            <person name="Wells G.B."/>
            <person name="Pinch M."/>
            <person name="Guth R."/>
            <person name="Unguez G.A."/>
            <person name="Albert J.S."/>
            <person name="Zakon H.H."/>
            <person name="Samanta M.P."/>
            <person name="Sussman M.R."/>
        </authorList>
    </citation>
    <scope>NUCLEOTIDE SEQUENCE [LARGE SCALE GENOMIC DNA]</scope>
</reference>
<dbReference type="InterPro" id="IPR050599">
    <property type="entry name" value="VDCC_alpha-1_subunit"/>
</dbReference>
<dbReference type="Pfam" id="PF08763">
    <property type="entry name" value="Ca_chan_IQ"/>
    <property type="match status" value="1"/>
</dbReference>
<feature type="transmembrane region" description="Helical" evidence="22">
    <location>
        <begin position="953"/>
        <end position="980"/>
    </location>
</feature>
<feature type="transmembrane region" description="Helical" evidence="22">
    <location>
        <begin position="212"/>
        <end position="235"/>
    </location>
</feature>
<feature type="transmembrane region" description="Helical" evidence="22">
    <location>
        <begin position="907"/>
        <end position="925"/>
    </location>
</feature>
<feature type="transmembrane region" description="Helical" evidence="22">
    <location>
        <begin position="469"/>
        <end position="493"/>
    </location>
</feature>
<feature type="binding site" evidence="18">
    <location>
        <position position="613"/>
    </location>
    <ligand>
        <name>Ca(2+)</name>
        <dbReference type="ChEBI" id="CHEBI:29108"/>
    </ligand>
</feature>
<feature type="transmembrane region" description="Helical" evidence="22">
    <location>
        <begin position="324"/>
        <end position="346"/>
    </location>
</feature>
<dbReference type="PANTHER" id="PTHR45628">
    <property type="entry name" value="VOLTAGE-DEPENDENT CALCIUM CHANNEL TYPE A SUBUNIT ALPHA-1"/>
    <property type="match status" value="1"/>
</dbReference>
<dbReference type="Proteomes" id="UP000314983">
    <property type="component" value="Chromosome 18"/>
</dbReference>
<dbReference type="GO" id="GO:0098703">
    <property type="term" value="P:calcium ion import across plasma membrane"/>
    <property type="evidence" value="ECO:0007669"/>
    <property type="project" value="TreeGrafter"/>
</dbReference>
<dbReference type="InterPro" id="IPR005446">
    <property type="entry name" value="VDCC_L_a1su"/>
</dbReference>
<dbReference type="PRINTS" id="PR01630">
    <property type="entry name" value="LVDCCALPHA1"/>
</dbReference>
<dbReference type="InterPro" id="IPR031649">
    <property type="entry name" value="GPHH_dom"/>
</dbReference>
<dbReference type="InterPro" id="IPR027359">
    <property type="entry name" value="Volt_channel_dom_sf"/>
</dbReference>
<feature type="domain" description="Voltage-dependent calcium channel alpha-1 subunit IQ" evidence="24">
    <location>
        <begin position="1360"/>
        <end position="1410"/>
    </location>
</feature>
<feature type="domain" description="Ion transport" evidence="23">
    <location>
        <begin position="713"/>
        <end position="985"/>
    </location>
</feature>
<dbReference type="SUPFAM" id="SSF81324">
    <property type="entry name" value="Voltage-gated potassium channels"/>
    <property type="match status" value="4"/>
</dbReference>
<sequence length="1629" mass="183978">MADLQKVDTLTSTGSGAARRRAGGPKKQMQVNKSKLRAPRALCCLTLSNPIRMAALALVEWKYPDSHPFDIFILLAIFANCVALGVSRPFPEDDSNATNHNLEQVEYIFLVIFTIETFMKILAYGLVMHPSAYIRSGWNLLDFIIVIVGLFSVVAEMGEPKSGDAHHASGKPGGLDVKALRAFRVLRPLRLVSGVPSLQIVLNSIMKAMVPLFHIGLLVMFVIIIYAIIGLELFIGRMHKTCYYVGTNLFVEDDPTPCAFAGSGRVCVGNGTACRGGWEGPNGGITNFDNIFFAMLTVFQCITMEGWTEVLYWMNDAIGYELPWIYFVSLVIFGSFFVLNLVLGVLSGEFSKEREKAVCRGELQKAQEKQQMEEDMVGYMDWLIEAEVMDEDGNKLFKLFNSCMASKLLREQLYHLNLVVRKNCRVAVKSTNFYWLVLLLVFLNTAASASEHDGQPQWLTDIQERANKVLLALFTLEMLMKMYSFGFQIYFVALFNRFDCFVVCSGILETVLVELDVIPPIGISVLRCVRLLRIFKVTRHWAALSDLVGSLLNSMKAICSLLLLLFLFLIIFALLGMQLFGGKFNFDDTQMKRSTFDTFPSALLTCFQILTGEDWNSVMYDGIMAYGGPVFPNMIVCIYFVILFVCGNYILLNVFLAIAVDNLAGNGKKKKEPIKVESFKPKEKIVPIPDGSSFFILGKKNCLRVAFHNLIYNPYFTNFILLFIVLSSFSLAAEDPIKTHSVRNVMLSYADYVFTTVFTIEIMLKMTVYGAFLHQGSFCRNAFNLLDLLVVSVSLTSFFLNSSAISVVKILRVLRVLRPLRAINRAKGLKSVIQCVFVAIRTIGNILIVTTLLQFMFACIGVQLFKVSVFLSRVQSASTCAGTFVVYKDGDMNHPIVKERMWVNSDFNFDNVLMGMLALFTVSTFEGWPQILYKAIDANAQNRGPIYNHRVEISIFFIVYIIIIAFFMMNIFVGFVIITFREQGEAEFKNCELNKNQRQCVYYALKAQPIKIYIPKNPSQLKFWKIVNSSQFEYIMFVLILMNTLTLAVQHHEQSKLFNFVMDILNMLFTMLFTIEMIIKLFALRPYHYFIDAWNSFDALIVVGSLVDIMIAEFSGGGNHGEVSILSITFFRLFRVMRLVKLLSKGEGIRTLLWTFVKSLQALPYVGLLIAMIFFIYGVIGMQTFGKVAIDDSTELNHNNNFQTFFMAVLLLFRCATGEQWQEIMLAALPGRRCDPDSDFEPGEEYSCGSNLAYLYFISFFALCAFLIINLFIAVIMDNFEYLTRDWTVLGTHHLDEFKRVWSDYDPEATGRIKHLDVVTMLRRIQPPLGFGKLCPHRVACRRLVAMNMPLHADGTVSFNATLFALVRSSLKIKTEGPIDQENEELRAIIKKIWKRTKSKILDEVIPPPAGTKQHYSLCASSVSSPCSEIPWVWIQNIIMWAYVVLREGLPLINSLHLSVFYNHIPHLINFTVLGRKPNFTIQCLRRQDSVDNIPIPGTYHQNSPPYRAAQRGCPLYAPLILVDGAGDTRAMWGDFNTSTLPNQHGTGYLEKGSADSLVESILISEGLGLYAKDPKFVDFAKREIASACHMSLDEMETAAADLLCRTVSQPAGSFEEDLSGEMNCMNSY</sequence>
<feature type="transmembrane region" description="Helical" evidence="22">
    <location>
        <begin position="561"/>
        <end position="581"/>
    </location>
</feature>
<evidence type="ECO:0000256" key="16">
    <source>
        <dbReference type="ARBA" id="ARBA00023303"/>
    </source>
</evidence>
<keyword evidence="5 20" id="KW-0107">Calcium channel</keyword>
<keyword evidence="12" id="KW-0406">Ion transport</keyword>
<comment type="subcellular location">
    <subcellularLocation>
        <location evidence="1 20">Membrane</location>
        <topology evidence="1 20">Multi-pass membrane protein</topology>
    </subcellularLocation>
</comment>
<keyword evidence="2" id="KW-0813">Transport</keyword>
<keyword evidence="11 22" id="KW-1133">Transmembrane helix</keyword>
<evidence type="ECO:0000256" key="2">
    <source>
        <dbReference type="ARBA" id="ARBA00022448"/>
    </source>
</evidence>
<dbReference type="GeneTree" id="ENSGT00940000166169"/>
<dbReference type="FunFam" id="1.20.120.350:FF:000010">
    <property type="entry name" value="Voltage-dependent L-type calcium channel subunit alpha"/>
    <property type="match status" value="1"/>
</dbReference>
<feature type="transmembrane region" description="Helical" evidence="22">
    <location>
        <begin position="107"/>
        <end position="126"/>
    </location>
</feature>
<feature type="glycosylation site" description="N-linked (GlcNAc...) asparagine" evidence="19">
    <location>
        <position position="270"/>
    </location>
</feature>
<dbReference type="Pfam" id="PF16885">
    <property type="entry name" value="CAC1F_C"/>
    <property type="match status" value="1"/>
</dbReference>
<feature type="domain" description="Ion transport" evidence="23">
    <location>
        <begin position="67"/>
        <end position="356"/>
    </location>
</feature>
<evidence type="ECO:0000256" key="21">
    <source>
        <dbReference type="SAM" id="MobiDB-lite"/>
    </source>
</evidence>
<evidence type="ECO:0000256" key="3">
    <source>
        <dbReference type="ARBA" id="ARBA00022553"/>
    </source>
</evidence>
<feature type="domain" description="Ion transport" evidence="23">
    <location>
        <begin position="1031"/>
        <end position="1286"/>
    </location>
</feature>
<evidence type="ECO:0000256" key="11">
    <source>
        <dbReference type="ARBA" id="ARBA00022989"/>
    </source>
</evidence>
<feature type="transmembrane region" description="Helical" evidence="22">
    <location>
        <begin position="138"/>
        <end position="155"/>
    </location>
</feature>
<feature type="transmembrane region" description="Helical" evidence="22">
    <location>
        <begin position="1253"/>
        <end position="1276"/>
    </location>
</feature>
<evidence type="ECO:0000256" key="17">
    <source>
        <dbReference type="ARBA" id="ARBA00036634"/>
    </source>
</evidence>
<evidence type="ECO:0000256" key="15">
    <source>
        <dbReference type="ARBA" id="ARBA00023180"/>
    </source>
</evidence>
<feature type="binding site" evidence="18">
    <location>
        <position position="305"/>
    </location>
    <ligand>
        <name>Ca(2+)</name>
        <dbReference type="ChEBI" id="CHEBI:29108"/>
    </ligand>
</feature>
<feature type="domain" description="Ion transport" evidence="23">
    <location>
        <begin position="431"/>
        <end position="665"/>
    </location>
</feature>